<gene>
    <name evidence="2" type="ORF">NVI5450_3648</name>
</gene>
<evidence type="ECO:0000313" key="2">
    <source>
        <dbReference type="EMBL" id="SGZ11129.1"/>
    </source>
</evidence>
<dbReference type="Pfam" id="PF11575">
    <property type="entry name" value="FhuF_C"/>
    <property type="match status" value="1"/>
</dbReference>
<dbReference type="InterPro" id="IPR024726">
    <property type="entry name" value="FhuF_C"/>
</dbReference>
<dbReference type="RefSeq" id="WP_244536354.1">
    <property type="nucleotide sequence ID" value="NZ_CAWRBC010000118.1"/>
</dbReference>
<protein>
    <recommendedName>
        <fullName evidence="1">Ferric siderophore reductase C-terminal domain-containing protein</fullName>
    </recommendedName>
</protein>
<evidence type="ECO:0000259" key="1">
    <source>
        <dbReference type="Pfam" id="PF11575"/>
    </source>
</evidence>
<name>A0A1L0C8L9_9GAMM</name>
<dbReference type="InterPro" id="IPR023998">
    <property type="entry name" value="FCR-like"/>
</dbReference>
<accession>A0A1L0C8L9</accession>
<reference evidence="2 3" key="1">
    <citation type="submission" date="2016-11" db="EMBL/GenBank/DDBJ databases">
        <authorList>
            <person name="Jaros S."/>
            <person name="Januszkiewicz K."/>
            <person name="Wedrychowicz H."/>
        </authorList>
    </citation>
    <scope>NUCLEOTIDE SEQUENCE [LARGE SCALE GENOMIC DNA]</scope>
    <source>
        <strain evidence="2">NVI 5450</strain>
    </source>
</reference>
<feature type="domain" description="Ferric siderophore reductase C-terminal" evidence="1">
    <location>
        <begin position="219"/>
        <end position="237"/>
    </location>
</feature>
<evidence type="ECO:0000313" key="3">
    <source>
        <dbReference type="Proteomes" id="UP000183794"/>
    </source>
</evidence>
<sequence length="239" mass="27417">MPLDKDTDMQAKYYAQFFQTALSITPLLNGGLDQPEKAHFNPQQDSQVAINKLYHYWQVQHPEAGSSYWLTRGWTMLIWQPLYLAFIGVYVTHAVPKLSLVGQYQGENGLVAGFTLPEYRLFTGDLRELITYSGQELKLLFAALREQFSQQYRLRPGLVAHLLADSILINLSALQQLRTDLDAYQQAKLWFAALDLPNKHLSALYKVPKAETWSVKRISCCMHYRRDDGDLCSNCPKNK</sequence>
<organism evidence="2 3">
    <name type="scientific">Moritella viscosa</name>
    <dbReference type="NCBI Taxonomy" id="80854"/>
    <lineage>
        <taxon>Bacteria</taxon>
        <taxon>Pseudomonadati</taxon>
        <taxon>Pseudomonadota</taxon>
        <taxon>Gammaproteobacteria</taxon>
        <taxon>Alteromonadales</taxon>
        <taxon>Moritellaceae</taxon>
        <taxon>Moritella</taxon>
    </lineage>
</organism>
<dbReference type="GO" id="GO:0051537">
    <property type="term" value="F:2 iron, 2 sulfur cluster binding"/>
    <property type="evidence" value="ECO:0007669"/>
    <property type="project" value="InterPro"/>
</dbReference>
<dbReference type="Proteomes" id="UP000183794">
    <property type="component" value="Unassembled WGS sequence"/>
</dbReference>
<dbReference type="AlphaFoldDB" id="A0A1L0C8L9"/>
<proteinExistence type="predicted"/>
<dbReference type="EMBL" id="FPLD01000102">
    <property type="protein sequence ID" value="SGZ11129.1"/>
    <property type="molecule type" value="Genomic_DNA"/>
</dbReference>
<dbReference type="NCBIfam" id="TIGR03950">
    <property type="entry name" value="sidero_Fe_reduc"/>
    <property type="match status" value="1"/>
</dbReference>